<feature type="transmembrane region" description="Helical" evidence="1">
    <location>
        <begin position="6"/>
        <end position="26"/>
    </location>
</feature>
<evidence type="ECO:0000256" key="1">
    <source>
        <dbReference type="SAM" id="Phobius"/>
    </source>
</evidence>
<evidence type="ECO:0000313" key="2">
    <source>
        <dbReference type="EMBL" id="OIO12915.1"/>
    </source>
</evidence>
<gene>
    <name evidence="2" type="ORF">AUJ73_04780</name>
</gene>
<protein>
    <recommendedName>
        <fullName evidence="4">Carotenoid biosynthesis protein</fullName>
    </recommendedName>
</protein>
<feature type="transmembrane region" description="Helical" evidence="1">
    <location>
        <begin position="196"/>
        <end position="217"/>
    </location>
</feature>
<proteinExistence type="predicted"/>
<dbReference type="Pfam" id="PF04240">
    <property type="entry name" value="Caroten_synth"/>
    <property type="match status" value="1"/>
</dbReference>
<feature type="transmembrane region" description="Helical" evidence="1">
    <location>
        <begin position="223"/>
        <end position="243"/>
    </location>
</feature>
<dbReference type="PANTHER" id="PTHR39419:SF1">
    <property type="entry name" value="SLL0814 PROTEIN"/>
    <property type="match status" value="1"/>
</dbReference>
<keyword evidence="1" id="KW-1133">Transmembrane helix</keyword>
<dbReference type="STRING" id="1805209.AUJ73_04780"/>
<dbReference type="InterPro" id="IPR007354">
    <property type="entry name" value="CruF-like"/>
</dbReference>
<reference evidence="2 3" key="1">
    <citation type="journal article" date="2016" name="Environ. Microbiol.">
        <title>Genomic resolution of a cold subsurface aquifer community provides metabolic insights for novel microbes adapted to high CO concentrations.</title>
        <authorList>
            <person name="Probst A.J."/>
            <person name="Castelle C.J."/>
            <person name="Singh A."/>
            <person name="Brown C.T."/>
            <person name="Anantharaman K."/>
            <person name="Sharon I."/>
            <person name="Hug L.A."/>
            <person name="Burstein D."/>
            <person name="Emerson J.B."/>
            <person name="Thomas B.C."/>
            <person name="Banfield J.F."/>
        </authorList>
    </citation>
    <scope>NUCLEOTIDE SEQUENCE [LARGE SCALE GENOMIC DNA]</scope>
    <source>
        <strain evidence="2">CG1_02_37_22</strain>
    </source>
</reference>
<keyword evidence="1" id="KW-0812">Transmembrane</keyword>
<name>A0A1J4TPJ0_9BACT</name>
<keyword evidence="1" id="KW-0472">Membrane</keyword>
<evidence type="ECO:0008006" key="4">
    <source>
        <dbReference type="Google" id="ProtNLM"/>
    </source>
</evidence>
<dbReference type="Proteomes" id="UP000183120">
    <property type="component" value="Unassembled WGS sequence"/>
</dbReference>
<feature type="transmembrane region" description="Helical" evidence="1">
    <location>
        <begin position="168"/>
        <end position="189"/>
    </location>
</feature>
<dbReference type="PANTHER" id="PTHR39419">
    <property type="entry name" value="SLL0814 PROTEIN"/>
    <property type="match status" value="1"/>
</dbReference>
<comment type="caution">
    <text evidence="2">The sequence shown here is derived from an EMBL/GenBank/DDBJ whole genome shotgun (WGS) entry which is preliminary data.</text>
</comment>
<feature type="transmembrane region" description="Helical" evidence="1">
    <location>
        <begin position="129"/>
        <end position="148"/>
    </location>
</feature>
<sequence>MEIYLIIFSFIFSVVCLFFIKKFIFFEMTALLSMFLHGLYIFGNKIILVFIITYIVSTIFELLSLKTSFNIFGVRYKYNLNNKIFSSKINLMGVYPLEVTFAWVIFKYLSLFLAITIGDYLSLSKITEIILLSLIMVSIDLIIDPVSVKRKMWSWQTGSRYFGIPLKNFFGWFLVSIIVSFISIALLDLKILNNNLLVNTLPIFSCLLLFMNVKLMYSLNKHLALIGCVPFVLWIILSALAIYHN</sequence>
<feature type="transmembrane region" description="Helical" evidence="1">
    <location>
        <begin position="38"/>
        <end position="60"/>
    </location>
</feature>
<dbReference type="EMBL" id="MNUY01000075">
    <property type="protein sequence ID" value="OIO12915.1"/>
    <property type="molecule type" value="Genomic_DNA"/>
</dbReference>
<evidence type="ECO:0000313" key="3">
    <source>
        <dbReference type="Proteomes" id="UP000183120"/>
    </source>
</evidence>
<organism evidence="2 3">
    <name type="scientific">Candidatus Gottesmanbacteria bacterium CG1_02_37_22</name>
    <dbReference type="NCBI Taxonomy" id="1805209"/>
    <lineage>
        <taxon>Bacteria</taxon>
        <taxon>Candidatus Gottesmaniibacteriota</taxon>
    </lineage>
</organism>
<accession>A0A1J4TPJ0</accession>
<dbReference type="AlphaFoldDB" id="A0A1J4TPJ0"/>